<name>A0A9D4E2M0_DREPO</name>
<dbReference type="Proteomes" id="UP000828390">
    <property type="component" value="Unassembled WGS sequence"/>
</dbReference>
<comment type="caution">
    <text evidence="1">The sequence shown here is derived from an EMBL/GenBank/DDBJ whole genome shotgun (WGS) entry which is preliminary data.</text>
</comment>
<proteinExistence type="predicted"/>
<reference evidence="1" key="2">
    <citation type="submission" date="2020-11" db="EMBL/GenBank/DDBJ databases">
        <authorList>
            <person name="McCartney M.A."/>
            <person name="Auch B."/>
            <person name="Kono T."/>
            <person name="Mallez S."/>
            <person name="Becker A."/>
            <person name="Gohl D.M."/>
            <person name="Silverstein K.A.T."/>
            <person name="Koren S."/>
            <person name="Bechman K.B."/>
            <person name="Herman A."/>
            <person name="Abrahante J.E."/>
            <person name="Garbe J."/>
        </authorList>
    </citation>
    <scope>NUCLEOTIDE SEQUENCE</scope>
    <source>
        <strain evidence="1">Duluth1</strain>
        <tissue evidence="1">Whole animal</tissue>
    </source>
</reference>
<gene>
    <name evidence="1" type="ORF">DPMN_173314</name>
</gene>
<protein>
    <submittedName>
        <fullName evidence="1">Uncharacterized protein</fullName>
    </submittedName>
</protein>
<reference evidence="1" key="1">
    <citation type="journal article" date="2019" name="bioRxiv">
        <title>The Genome of the Zebra Mussel, Dreissena polymorpha: A Resource for Invasive Species Research.</title>
        <authorList>
            <person name="McCartney M.A."/>
            <person name="Auch B."/>
            <person name="Kono T."/>
            <person name="Mallez S."/>
            <person name="Zhang Y."/>
            <person name="Obille A."/>
            <person name="Becker A."/>
            <person name="Abrahante J.E."/>
            <person name="Garbe J."/>
            <person name="Badalamenti J.P."/>
            <person name="Herman A."/>
            <person name="Mangelson H."/>
            <person name="Liachko I."/>
            <person name="Sullivan S."/>
            <person name="Sone E.D."/>
            <person name="Koren S."/>
            <person name="Silverstein K.A.T."/>
            <person name="Beckman K.B."/>
            <person name="Gohl D.M."/>
        </authorList>
    </citation>
    <scope>NUCLEOTIDE SEQUENCE</scope>
    <source>
        <strain evidence="1">Duluth1</strain>
        <tissue evidence="1">Whole animal</tissue>
    </source>
</reference>
<keyword evidence="2" id="KW-1185">Reference proteome</keyword>
<sequence>MVQLFLSQASNVDKDPRGRRWTEEMISSCLQWYCRSPHSYESFRQSGYLLLQSKSTLIHYKHIVKQNVSFDRNIFTWMLEEATRQKLPPEGFYGGLIFDEMSIQSDVQLCKHGDVIALIGLVHLGEEGNMSNTLRKGKNEKSLGSHA</sequence>
<organism evidence="1 2">
    <name type="scientific">Dreissena polymorpha</name>
    <name type="common">Zebra mussel</name>
    <name type="synonym">Mytilus polymorpha</name>
    <dbReference type="NCBI Taxonomy" id="45954"/>
    <lineage>
        <taxon>Eukaryota</taxon>
        <taxon>Metazoa</taxon>
        <taxon>Spiralia</taxon>
        <taxon>Lophotrochozoa</taxon>
        <taxon>Mollusca</taxon>
        <taxon>Bivalvia</taxon>
        <taxon>Autobranchia</taxon>
        <taxon>Heteroconchia</taxon>
        <taxon>Euheterodonta</taxon>
        <taxon>Imparidentia</taxon>
        <taxon>Neoheterodontei</taxon>
        <taxon>Myida</taxon>
        <taxon>Dreissenoidea</taxon>
        <taxon>Dreissenidae</taxon>
        <taxon>Dreissena</taxon>
    </lineage>
</organism>
<evidence type="ECO:0000313" key="1">
    <source>
        <dbReference type="EMBL" id="KAH3771983.1"/>
    </source>
</evidence>
<dbReference type="AlphaFoldDB" id="A0A9D4E2M0"/>
<evidence type="ECO:0000313" key="2">
    <source>
        <dbReference type="Proteomes" id="UP000828390"/>
    </source>
</evidence>
<accession>A0A9D4E2M0</accession>
<dbReference type="EMBL" id="JAIWYP010000009">
    <property type="protein sequence ID" value="KAH3771983.1"/>
    <property type="molecule type" value="Genomic_DNA"/>
</dbReference>